<dbReference type="EMBL" id="CAJZBQ010000005">
    <property type="protein sequence ID" value="CAG9311789.1"/>
    <property type="molecule type" value="Genomic_DNA"/>
</dbReference>
<name>A0AAU9IKV0_9CILI</name>
<comment type="caution">
    <text evidence="1">The sequence shown here is derived from an EMBL/GenBank/DDBJ whole genome shotgun (WGS) entry which is preliminary data.</text>
</comment>
<dbReference type="AlphaFoldDB" id="A0AAU9IKV0"/>
<reference evidence="1" key="1">
    <citation type="submission" date="2021-09" db="EMBL/GenBank/DDBJ databases">
        <authorList>
            <consortium name="AG Swart"/>
            <person name="Singh M."/>
            <person name="Singh A."/>
            <person name="Seah K."/>
            <person name="Emmerich C."/>
        </authorList>
    </citation>
    <scope>NUCLEOTIDE SEQUENCE</scope>
    <source>
        <strain evidence="1">ATCC30299</strain>
    </source>
</reference>
<organism evidence="1 2">
    <name type="scientific">Blepharisma stoltei</name>
    <dbReference type="NCBI Taxonomy" id="1481888"/>
    <lineage>
        <taxon>Eukaryota</taxon>
        <taxon>Sar</taxon>
        <taxon>Alveolata</taxon>
        <taxon>Ciliophora</taxon>
        <taxon>Postciliodesmatophora</taxon>
        <taxon>Heterotrichea</taxon>
        <taxon>Heterotrichida</taxon>
        <taxon>Blepharismidae</taxon>
        <taxon>Blepharisma</taxon>
    </lineage>
</organism>
<evidence type="ECO:0000313" key="2">
    <source>
        <dbReference type="Proteomes" id="UP001162131"/>
    </source>
</evidence>
<evidence type="ECO:0000313" key="1">
    <source>
        <dbReference type="EMBL" id="CAG9311789.1"/>
    </source>
</evidence>
<dbReference type="Proteomes" id="UP001162131">
    <property type="component" value="Unassembled WGS sequence"/>
</dbReference>
<proteinExistence type="predicted"/>
<sequence>MDPLPYKLLYSTDITPHQTANLPDAWLAPTTSSRVWIIQFQDVAFAHALLLNLKTRAKLSVFISLEESINYVKVFEDLSIAAGSPRKVNIGNMPCKYLKLCIGKTVGLKRKDVEVLGVPGTAINSIIPDTEDLLIKRPLTILF</sequence>
<protein>
    <submittedName>
        <fullName evidence="1">Uncharacterized protein</fullName>
    </submittedName>
</protein>
<gene>
    <name evidence="1" type="ORF">BSTOLATCC_MIC5049</name>
</gene>
<accession>A0AAU9IKV0</accession>
<keyword evidence="2" id="KW-1185">Reference proteome</keyword>